<evidence type="ECO:0000259" key="5">
    <source>
        <dbReference type="PROSITE" id="PS50887"/>
    </source>
</evidence>
<dbReference type="CDD" id="cd01949">
    <property type="entry name" value="GGDEF"/>
    <property type="match status" value="1"/>
</dbReference>
<evidence type="ECO:0000256" key="3">
    <source>
        <dbReference type="PROSITE-ProRule" id="PRU00169"/>
    </source>
</evidence>
<evidence type="ECO:0000256" key="2">
    <source>
        <dbReference type="ARBA" id="ARBA00034247"/>
    </source>
</evidence>
<evidence type="ECO:0000256" key="1">
    <source>
        <dbReference type="ARBA" id="ARBA00012528"/>
    </source>
</evidence>
<sequence>MKRGLLLVKKERGQRRKMREALKEGPTAYRIYEAETLRQGLRILSKEKVDLIIYDDPASAHPPEMDLSPLSSFVDQRVAQEIPLLLIGSPHDAPQKQKALDNGAWDYITRPYRIQDLVLRAEVLLRIKATQDKLKQRIRKLERQSIIDPLTGLYNRKYLKEFLQREIRRAERQKGQIFCMMMDVDHFKRINDDLGHLNGDRVLQEIGTILRDLLRGYDFAARYGGDEFTIVLPQRMEEKAAMEVAERIRRTIADHVFGLRKGKKGGTRFTVSIGLATFPSPGIDTEETLIAAADDALYGAKRSGKNCALIHQPNEPNELA</sequence>
<evidence type="ECO:0000313" key="7">
    <source>
        <dbReference type="Proteomes" id="UP000534783"/>
    </source>
</evidence>
<dbReference type="SUPFAM" id="SSF55073">
    <property type="entry name" value="Nucleotide cyclase"/>
    <property type="match status" value="1"/>
</dbReference>
<evidence type="ECO:0000313" key="6">
    <source>
        <dbReference type="EMBL" id="NKE69399.1"/>
    </source>
</evidence>
<dbReference type="Pfam" id="PF00072">
    <property type="entry name" value="Response_reg"/>
    <property type="match status" value="1"/>
</dbReference>
<dbReference type="SMART" id="SM00267">
    <property type="entry name" value="GGDEF"/>
    <property type="match status" value="1"/>
</dbReference>
<dbReference type="FunFam" id="3.30.70.270:FF:000001">
    <property type="entry name" value="Diguanylate cyclase domain protein"/>
    <property type="match status" value="1"/>
</dbReference>
<gene>
    <name evidence="6" type="ORF">MNODULE_01360</name>
</gene>
<dbReference type="AlphaFoldDB" id="A0A7X6I9J8"/>
<dbReference type="Gene3D" id="3.30.70.270">
    <property type="match status" value="1"/>
</dbReference>
<dbReference type="InterPro" id="IPR050469">
    <property type="entry name" value="Diguanylate_Cyclase"/>
</dbReference>
<dbReference type="GO" id="GO:0052621">
    <property type="term" value="F:diguanylate cyclase activity"/>
    <property type="evidence" value="ECO:0007669"/>
    <property type="project" value="UniProtKB-EC"/>
</dbReference>
<proteinExistence type="predicted"/>
<dbReference type="EC" id="2.7.7.65" evidence="1"/>
<dbReference type="GO" id="GO:0000160">
    <property type="term" value="P:phosphorelay signal transduction system"/>
    <property type="evidence" value="ECO:0007669"/>
    <property type="project" value="InterPro"/>
</dbReference>
<dbReference type="Proteomes" id="UP000534783">
    <property type="component" value="Unassembled WGS sequence"/>
</dbReference>
<reference evidence="6 7" key="1">
    <citation type="journal article" date="2020" name="Nature">
        <title>Bacterial chemolithoautotrophy via manganese oxidation.</title>
        <authorList>
            <person name="Yu H."/>
            <person name="Leadbetter J.R."/>
        </authorList>
    </citation>
    <scope>NUCLEOTIDE SEQUENCE [LARGE SCALE GENOMIC DNA]</scope>
    <source>
        <strain evidence="6 7">Mn-1</strain>
    </source>
</reference>
<dbReference type="InterPro" id="IPR000160">
    <property type="entry name" value="GGDEF_dom"/>
</dbReference>
<feature type="domain" description="GGDEF" evidence="5">
    <location>
        <begin position="175"/>
        <end position="313"/>
    </location>
</feature>
<name>A0A7X6I9J8_9BACT</name>
<dbReference type="InterPro" id="IPR001789">
    <property type="entry name" value="Sig_transdc_resp-reg_receiver"/>
</dbReference>
<dbReference type="RefSeq" id="WP_168057699.1">
    <property type="nucleotide sequence ID" value="NZ_VTOW01000001.1"/>
</dbReference>
<accession>A0A7X6I9J8</accession>
<organism evidence="6 7">
    <name type="scientific">Candidatus Manganitrophus noduliformans</name>
    <dbReference type="NCBI Taxonomy" id="2606439"/>
    <lineage>
        <taxon>Bacteria</taxon>
        <taxon>Pseudomonadati</taxon>
        <taxon>Nitrospirota</taxon>
        <taxon>Nitrospiria</taxon>
        <taxon>Candidatus Troglogloeales</taxon>
        <taxon>Candidatus Manganitrophaceae</taxon>
        <taxon>Candidatus Manganitrophus</taxon>
    </lineage>
</organism>
<keyword evidence="3" id="KW-0597">Phosphoprotein</keyword>
<keyword evidence="7" id="KW-1185">Reference proteome</keyword>
<dbReference type="PANTHER" id="PTHR45138:SF9">
    <property type="entry name" value="DIGUANYLATE CYCLASE DGCM-RELATED"/>
    <property type="match status" value="1"/>
</dbReference>
<dbReference type="InterPro" id="IPR043128">
    <property type="entry name" value="Rev_trsase/Diguanyl_cyclase"/>
</dbReference>
<dbReference type="EMBL" id="VTOW01000001">
    <property type="protein sequence ID" value="NKE69399.1"/>
    <property type="molecule type" value="Genomic_DNA"/>
</dbReference>
<dbReference type="PROSITE" id="PS50110">
    <property type="entry name" value="RESPONSE_REGULATORY"/>
    <property type="match status" value="1"/>
</dbReference>
<comment type="caution">
    <text evidence="6">The sequence shown here is derived from an EMBL/GenBank/DDBJ whole genome shotgun (WGS) entry which is preliminary data.</text>
</comment>
<protein>
    <recommendedName>
        <fullName evidence="1">diguanylate cyclase</fullName>
        <ecNumber evidence="1">2.7.7.65</ecNumber>
    </recommendedName>
</protein>
<dbReference type="PROSITE" id="PS50887">
    <property type="entry name" value="GGDEF"/>
    <property type="match status" value="1"/>
</dbReference>
<dbReference type="InterPro" id="IPR029787">
    <property type="entry name" value="Nucleotide_cyclase"/>
</dbReference>
<dbReference type="PANTHER" id="PTHR45138">
    <property type="entry name" value="REGULATORY COMPONENTS OF SENSORY TRANSDUCTION SYSTEM"/>
    <property type="match status" value="1"/>
</dbReference>
<comment type="catalytic activity">
    <reaction evidence="2">
        <text>2 GTP = 3',3'-c-di-GMP + 2 diphosphate</text>
        <dbReference type="Rhea" id="RHEA:24898"/>
        <dbReference type="ChEBI" id="CHEBI:33019"/>
        <dbReference type="ChEBI" id="CHEBI:37565"/>
        <dbReference type="ChEBI" id="CHEBI:58805"/>
        <dbReference type="EC" id="2.7.7.65"/>
    </reaction>
</comment>
<dbReference type="InterPro" id="IPR011006">
    <property type="entry name" value="CheY-like_superfamily"/>
</dbReference>
<dbReference type="Pfam" id="PF00990">
    <property type="entry name" value="GGDEF"/>
    <property type="match status" value="1"/>
</dbReference>
<feature type="domain" description="Response regulatory" evidence="4">
    <location>
        <begin position="4"/>
        <end position="125"/>
    </location>
</feature>
<evidence type="ECO:0000259" key="4">
    <source>
        <dbReference type="PROSITE" id="PS50110"/>
    </source>
</evidence>
<dbReference type="NCBIfam" id="TIGR00254">
    <property type="entry name" value="GGDEF"/>
    <property type="match status" value="1"/>
</dbReference>
<dbReference type="Gene3D" id="3.40.50.2300">
    <property type="match status" value="1"/>
</dbReference>
<dbReference type="SUPFAM" id="SSF52172">
    <property type="entry name" value="CheY-like"/>
    <property type="match status" value="1"/>
</dbReference>
<feature type="modified residue" description="4-aspartylphosphate" evidence="3">
    <location>
        <position position="55"/>
    </location>
</feature>